<evidence type="ECO:0000313" key="3">
    <source>
        <dbReference type="Proteomes" id="UP000814176"/>
    </source>
</evidence>
<dbReference type="Pfam" id="PF18721">
    <property type="entry name" value="CxC6"/>
    <property type="match status" value="1"/>
</dbReference>
<keyword evidence="3" id="KW-1185">Reference proteome</keyword>
<feature type="domain" description="CxC6 like cysteine cluster associated with KDZ" evidence="1">
    <location>
        <begin position="61"/>
        <end position="125"/>
    </location>
</feature>
<comment type="caution">
    <text evidence="2">The sequence shown here is derived from an EMBL/GenBank/DDBJ whole genome shotgun (WGS) entry which is preliminary data.</text>
</comment>
<name>A0ABQ8KEJ3_9APHY</name>
<evidence type="ECO:0000259" key="1">
    <source>
        <dbReference type="Pfam" id="PF18721"/>
    </source>
</evidence>
<gene>
    <name evidence="2" type="ORF">C8Q71DRAFT_724252</name>
</gene>
<protein>
    <recommendedName>
        <fullName evidence="1">CxC6 like cysteine cluster associated with KDZ domain-containing protein</fullName>
    </recommendedName>
</protein>
<dbReference type="Proteomes" id="UP000814176">
    <property type="component" value="Unassembled WGS sequence"/>
</dbReference>
<dbReference type="InterPro" id="IPR040898">
    <property type="entry name" value="CxC6"/>
</dbReference>
<evidence type="ECO:0000313" key="2">
    <source>
        <dbReference type="EMBL" id="KAH9835605.1"/>
    </source>
</evidence>
<accession>A0ABQ8KEJ3</accession>
<dbReference type="RefSeq" id="XP_047777982.1">
    <property type="nucleotide sequence ID" value="XM_047921628.1"/>
</dbReference>
<organism evidence="2 3">
    <name type="scientific">Rhodofomes roseus</name>
    <dbReference type="NCBI Taxonomy" id="34475"/>
    <lineage>
        <taxon>Eukaryota</taxon>
        <taxon>Fungi</taxon>
        <taxon>Dikarya</taxon>
        <taxon>Basidiomycota</taxon>
        <taxon>Agaricomycotina</taxon>
        <taxon>Agaricomycetes</taxon>
        <taxon>Polyporales</taxon>
        <taxon>Rhodofomes</taxon>
    </lineage>
</organism>
<reference evidence="2 3" key="1">
    <citation type="journal article" date="2021" name="Environ. Microbiol.">
        <title>Gene family expansions and transcriptome signatures uncover fungal adaptations to wood decay.</title>
        <authorList>
            <person name="Hage H."/>
            <person name="Miyauchi S."/>
            <person name="Viragh M."/>
            <person name="Drula E."/>
            <person name="Min B."/>
            <person name="Chaduli D."/>
            <person name="Navarro D."/>
            <person name="Favel A."/>
            <person name="Norest M."/>
            <person name="Lesage-Meessen L."/>
            <person name="Balint B."/>
            <person name="Merenyi Z."/>
            <person name="de Eugenio L."/>
            <person name="Morin E."/>
            <person name="Martinez A.T."/>
            <person name="Baldrian P."/>
            <person name="Stursova M."/>
            <person name="Martinez M.J."/>
            <person name="Novotny C."/>
            <person name="Magnuson J.K."/>
            <person name="Spatafora J.W."/>
            <person name="Maurice S."/>
            <person name="Pangilinan J."/>
            <person name="Andreopoulos W."/>
            <person name="LaButti K."/>
            <person name="Hundley H."/>
            <person name="Na H."/>
            <person name="Kuo A."/>
            <person name="Barry K."/>
            <person name="Lipzen A."/>
            <person name="Henrissat B."/>
            <person name="Riley R."/>
            <person name="Ahrendt S."/>
            <person name="Nagy L.G."/>
            <person name="Grigoriev I.V."/>
            <person name="Martin F."/>
            <person name="Rosso M.N."/>
        </authorList>
    </citation>
    <scope>NUCLEOTIDE SEQUENCE [LARGE SCALE GENOMIC DNA]</scope>
    <source>
        <strain evidence="2 3">CIRM-BRFM 1785</strain>
    </source>
</reference>
<dbReference type="EMBL" id="JADCUA010000012">
    <property type="protein sequence ID" value="KAH9835605.1"/>
    <property type="molecule type" value="Genomic_DNA"/>
</dbReference>
<sequence length="374" mass="42223">MAIGQANHPTAYPNNALQKETAPCYYRLSPGHPPITNPRRLFAHPVNENAPLGRRKCSVVVIDGLTIGHPCCGQHNCHVPLVNNRHRFCPVHDEEHRTCAIVGCNSRTVQDSLVCSDPVHRAIEERHRARGQARFTLRERLQRAQLLAGNSSTTDAALDESSDIQQEVEEFVVDPAGKLVSEDATQDCPEKPDSGNRKLRARFGRRRTHNEQIIVAPCGVIVARATFYGAEAMSSVIEMIKRTYKNGPYPEHIFFDSNCRIAPMVRDDPIFKDIGLTVDVFHFTCKHKVTDIFCQTTCNPWAFPELRSAEGGWYFNSSIAEQTNVWLGGFHAIVREMLVDRYNFFLDEMVMRRNRNTVQKLEKAGKSPGAWTPM</sequence>
<dbReference type="GeneID" id="72002360"/>
<proteinExistence type="predicted"/>